<proteinExistence type="predicted"/>
<dbReference type="PANTHER" id="PTHR14950:SF37">
    <property type="entry name" value="ENDORIBONUCLEASE DICER"/>
    <property type="match status" value="1"/>
</dbReference>
<dbReference type="InterPro" id="IPR044449">
    <property type="entry name" value="Rnt1/Pac1_DSRM_fungi"/>
</dbReference>
<dbReference type="AlphaFoldDB" id="J7SAG7"/>
<dbReference type="InterPro" id="IPR000999">
    <property type="entry name" value="RNase_III_dom"/>
</dbReference>
<keyword evidence="8 9" id="KW-0694">RNA-binding</keyword>
<evidence type="ECO:0000256" key="6">
    <source>
        <dbReference type="ARBA" id="ARBA00022801"/>
    </source>
</evidence>
<dbReference type="Gene3D" id="3.30.160.20">
    <property type="match status" value="1"/>
</dbReference>
<feature type="domain" description="DRBM" evidence="11">
    <location>
        <begin position="346"/>
        <end position="414"/>
    </location>
</feature>
<keyword evidence="3" id="KW-0540">Nuclease</keyword>
<dbReference type="Gene3D" id="1.10.1520.10">
    <property type="entry name" value="Ribonuclease III domain"/>
    <property type="match status" value="1"/>
</dbReference>
<dbReference type="GO" id="GO:0034963">
    <property type="term" value="P:box C/D sno(s)RNA processing"/>
    <property type="evidence" value="ECO:0007669"/>
    <property type="project" value="EnsemblFungi"/>
</dbReference>
<dbReference type="HOGENOM" id="CLU_026251_0_0_1"/>
<feature type="region of interest" description="Disordered" evidence="10">
    <location>
        <begin position="152"/>
        <end position="177"/>
    </location>
</feature>
<evidence type="ECO:0000313" key="14">
    <source>
        <dbReference type="Proteomes" id="UP000006310"/>
    </source>
</evidence>
<organism evidence="13 14">
    <name type="scientific">Huiozyma naganishii (strain ATCC MYA-139 / BCRC 22969 / CBS 8797 / KCTC 17520 / NBRC 10181 / NCYC 3082 / Yp74L-3)</name>
    <name type="common">Yeast</name>
    <name type="synonym">Kazachstania naganishii</name>
    <dbReference type="NCBI Taxonomy" id="1071383"/>
    <lineage>
        <taxon>Eukaryota</taxon>
        <taxon>Fungi</taxon>
        <taxon>Dikarya</taxon>
        <taxon>Ascomycota</taxon>
        <taxon>Saccharomycotina</taxon>
        <taxon>Saccharomycetes</taxon>
        <taxon>Saccharomycetales</taxon>
        <taxon>Saccharomycetaceae</taxon>
        <taxon>Huiozyma</taxon>
    </lineage>
</organism>
<gene>
    <name evidence="13" type="primary">KNAG0J00680</name>
    <name evidence="13" type="ordered locus">KNAG_0J00680</name>
</gene>
<dbReference type="GO" id="GO:0004525">
    <property type="term" value="F:ribonuclease III activity"/>
    <property type="evidence" value="ECO:0007669"/>
    <property type="project" value="UniProtKB-EC"/>
</dbReference>
<dbReference type="EMBL" id="HE978323">
    <property type="protein sequence ID" value="CCK72151.1"/>
    <property type="molecule type" value="Genomic_DNA"/>
</dbReference>
<dbReference type="GO" id="GO:0046872">
    <property type="term" value="F:metal ion binding"/>
    <property type="evidence" value="ECO:0007669"/>
    <property type="project" value="UniProtKB-KW"/>
</dbReference>
<feature type="compositionally biased region" description="Basic and acidic residues" evidence="10">
    <location>
        <begin position="153"/>
        <end position="167"/>
    </location>
</feature>
<dbReference type="eggNOG" id="KOG1817">
    <property type="taxonomic scope" value="Eukaryota"/>
</dbReference>
<dbReference type="SUPFAM" id="SSF54768">
    <property type="entry name" value="dsRNA-binding domain-like"/>
    <property type="match status" value="1"/>
</dbReference>
<dbReference type="EC" id="3.1.26.3" evidence="2"/>
<dbReference type="InterPro" id="IPR014720">
    <property type="entry name" value="dsRBD_dom"/>
</dbReference>
<keyword evidence="6" id="KW-0378">Hydrolase</keyword>
<evidence type="ECO:0000259" key="12">
    <source>
        <dbReference type="PROSITE" id="PS50142"/>
    </source>
</evidence>
<feature type="compositionally biased region" description="Polar residues" evidence="10">
    <location>
        <begin position="460"/>
        <end position="469"/>
    </location>
</feature>
<evidence type="ECO:0000256" key="10">
    <source>
        <dbReference type="SAM" id="MobiDB-lite"/>
    </source>
</evidence>
<evidence type="ECO:0000256" key="4">
    <source>
        <dbReference type="ARBA" id="ARBA00022723"/>
    </source>
</evidence>
<evidence type="ECO:0000313" key="13">
    <source>
        <dbReference type="EMBL" id="CCK72151.1"/>
    </source>
</evidence>
<dbReference type="CDD" id="cd19876">
    <property type="entry name" value="DSRM_RNT1p-like"/>
    <property type="match status" value="1"/>
</dbReference>
<evidence type="ECO:0000256" key="7">
    <source>
        <dbReference type="ARBA" id="ARBA00022842"/>
    </source>
</evidence>
<dbReference type="GO" id="GO:0006325">
    <property type="term" value="P:chromatin organization"/>
    <property type="evidence" value="ECO:0007669"/>
    <property type="project" value="EnsemblFungi"/>
</dbReference>
<keyword evidence="7" id="KW-0460">Magnesium</keyword>
<dbReference type="InterPro" id="IPR036389">
    <property type="entry name" value="RNase_III_sf"/>
</dbReference>
<dbReference type="Proteomes" id="UP000006310">
    <property type="component" value="Chromosome 10"/>
</dbReference>
<evidence type="ECO:0000256" key="9">
    <source>
        <dbReference type="PROSITE-ProRule" id="PRU00266"/>
    </source>
</evidence>
<dbReference type="FunFam" id="1.10.1520.10:FF:000001">
    <property type="entry name" value="Ribonuclease 3"/>
    <property type="match status" value="1"/>
</dbReference>
<dbReference type="SUPFAM" id="SSF69065">
    <property type="entry name" value="RNase III domain-like"/>
    <property type="match status" value="1"/>
</dbReference>
<keyword evidence="14" id="KW-1185">Reference proteome</keyword>
<sequence>MPGRTGASKVSKKSSSSSGDGISPEPSTQAPVQSTGSAPQYNLSNTTQIEHSVIKFLEMLKRLEELSPTLDTYQELLKDTNKLDIQVIPPLSRYMLKFAAELKTLQLLGKTPNFEEIKNYESQFKPFDPEPIFSEISKSDIKKIKQVSKKCKSNVEDNKDMGTENKRKAGTAGSWPPPLPEIKNPAIRARVFLHKSVIKDKVFLDEQHKIESHNERLEFLGDSVMNFVVTKIIYKRFPSYDDGQLTILRQKLINNNQIREFSELYGLSNMLRSNINLFGKFSDYQTGKKKVEADVFESYIGGLVEDDPENHLETVYRWLDVLMGPTIERVTKRQISLQENDSTNFDAKRELYSLIGYAALGLKYKTVRHATPTDSTVTVQCVVGDGTVLGAGTGKNIKVAGARAAENVLQNKELVEKYANLRAAIPRDQSAVKNTEHPAKRTQDKQQLDDASGKKGKISVDSNGQFIMS</sequence>
<dbReference type="InterPro" id="IPR040540">
    <property type="entry name" value="RNase_3_N"/>
</dbReference>
<dbReference type="STRING" id="1071383.J7SAG7"/>
<name>J7SAG7_HUIN7</name>
<dbReference type="GO" id="GO:0034964">
    <property type="term" value="P:box H/ACA sno(s)RNA processing"/>
    <property type="evidence" value="ECO:0007669"/>
    <property type="project" value="EnsemblFungi"/>
</dbReference>
<dbReference type="GO" id="GO:0034476">
    <property type="term" value="P:U5 snRNA 3'-end processing"/>
    <property type="evidence" value="ECO:0007669"/>
    <property type="project" value="EnsemblFungi"/>
</dbReference>
<feature type="region of interest" description="Disordered" evidence="10">
    <location>
        <begin position="428"/>
        <end position="469"/>
    </location>
</feature>
<dbReference type="SMART" id="SM00358">
    <property type="entry name" value="DSRM"/>
    <property type="match status" value="1"/>
</dbReference>
<dbReference type="GO" id="GO:0034475">
    <property type="term" value="P:U4 snRNA 3'-end processing"/>
    <property type="evidence" value="ECO:0007669"/>
    <property type="project" value="EnsemblFungi"/>
</dbReference>
<dbReference type="Pfam" id="PF00636">
    <property type="entry name" value="Ribonuclease_3"/>
    <property type="match status" value="1"/>
</dbReference>
<dbReference type="GO" id="GO:0034473">
    <property type="term" value="P:U1 snRNA 3'-end processing"/>
    <property type="evidence" value="ECO:0007669"/>
    <property type="project" value="EnsemblFungi"/>
</dbReference>
<evidence type="ECO:0000256" key="3">
    <source>
        <dbReference type="ARBA" id="ARBA00022722"/>
    </source>
</evidence>
<dbReference type="GO" id="GO:0009303">
    <property type="term" value="P:rRNA transcription"/>
    <property type="evidence" value="ECO:0007669"/>
    <property type="project" value="EnsemblFungi"/>
</dbReference>
<evidence type="ECO:0000256" key="1">
    <source>
        <dbReference type="ARBA" id="ARBA00000109"/>
    </source>
</evidence>
<feature type="compositionally biased region" description="Polar residues" evidence="10">
    <location>
        <begin position="25"/>
        <end position="44"/>
    </location>
</feature>
<dbReference type="SMART" id="SM00535">
    <property type="entry name" value="RIBOc"/>
    <property type="match status" value="1"/>
</dbReference>
<dbReference type="Pfam" id="PF00035">
    <property type="entry name" value="dsrm"/>
    <property type="match status" value="1"/>
</dbReference>
<dbReference type="GO" id="GO:0006364">
    <property type="term" value="P:rRNA processing"/>
    <property type="evidence" value="ECO:0007669"/>
    <property type="project" value="EnsemblFungi"/>
</dbReference>
<keyword evidence="5" id="KW-0255">Endonuclease</keyword>
<dbReference type="Pfam" id="PF18497">
    <property type="entry name" value="RNase_3_N"/>
    <property type="match status" value="1"/>
</dbReference>
<protein>
    <recommendedName>
        <fullName evidence="2">ribonuclease III</fullName>
        <ecNumber evidence="2">3.1.26.3</ecNumber>
    </recommendedName>
</protein>
<reference evidence="14" key="2">
    <citation type="submission" date="2012-08" db="EMBL/GenBank/DDBJ databases">
        <title>Genome sequence of Kazachstania naganishii.</title>
        <authorList>
            <person name="Gordon J.L."/>
            <person name="Armisen D."/>
            <person name="Proux-Wera E."/>
            <person name="OhEigeartaigh S.S."/>
            <person name="Byrne K.P."/>
            <person name="Wolfe K.H."/>
        </authorList>
    </citation>
    <scope>NUCLEOTIDE SEQUENCE [LARGE SCALE GENOMIC DNA]</scope>
    <source>
        <strain evidence="14">ATCC MYA-139 / BCRC 22969 / CBS 8797 / CCRC 22969 / KCTC 17520 / NBRC 10181 / NCYC 3082</strain>
    </source>
</reference>
<evidence type="ECO:0000256" key="2">
    <source>
        <dbReference type="ARBA" id="ARBA00012177"/>
    </source>
</evidence>
<dbReference type="PROSITE" id="PS00517">
    <property type="entry name" value="RNASE_3_1"/>
    <property type="match status" value="1"/>
</dbReference>
<evidence type="ECO:0000256" key="5">
    <source>
        <dbReference type="ARBA" id="ARBA00022759"/>
    </source>
</evidence>
<dbReference type="GO" id="GO:0030847">
    <property type="term" value="P:termination of RNA polymerase II transcription, exosome-dependent"/>
    <property type="evidence" value="ECO:0007669"/>
    <property type="project" value="EnsemblFungi"/>
</dbReference>
<feature type="region of interest" description="Disordered" evidence="10">
    <location>
        <begin position="1"/>
        <end position="44"/>
    </location>
</feature>
<feature type="compositionally biased region" description="Basic and acidic residues" evidence="10">
    <location>
        <begin position="434"/>
        <end position="453"/>
    </location>
</feature>
<dbReference type="GeneID" id="34527906"/>
<dbReference type="PROSITE" id="PS50137">
    <property type="entry name" value="DS_RBD"/>
    <property type="match status" value="1"/>
</dbReference>
<comment type="catalytic activity">
    <reaction evidence="1">
        <text>Endonucleolytic cleavage to 5'-phosphomonoester.</text>
        <dbReference type="EC" id="3.1.26.3"/>
    </reaction>
</comment>
<dbReference type="OMA" id="MIIYNKF"/>
<dbReference type="GO" id="GO:0003725">
    <property type="term" value="F:double-stranded RNA binding"/>
    <property type="evidence" value="ECO:0007669"/>
    <property type="project" value="InterPro"/>
</dbReference>
<dbReference type="PROSITE" id="PS50142">
    <property type="entry name" value="RNASE_3_2"/>
    <property type="match status" value="1"/>
</dbReference>
<accession>J7SAG7</accession>
<dbReference type="CDD" id="cd00593">
    <property type="entry name" value="RIBOc"/>
    <property type="match status" value="1"/>
</dbReference>
<dbReference type="GO" id="GO:0005654">
    <property type="term" value="C:nucleoplasm"/>
    <property type="evidence" value="ECO:0007669"/>
    <property type="project" value="EnsemblFungi"/>
</dbReference>
<dbReference type="GO" id="GO:0005730">
    <property type="term" value="C:nucleolus"/>
    <property type="evidence" value="ECO:0007669"/>
    <property type="project" value="EnsemblFungi"/>
</dbReference>
<evidence type="ECO:0000256" key="8">
    <source>
        <dbReference type="ARBA" id="ARBA00022884"/>
    </source>
</evidence>
<dbReference type="KEGG" id="kng:KNAG_0J00680"/>
<reference evidence="13 14" key="1">
    <citation type="journal article" date="2011" name="Proc. Natl. Acad. Sci. U.S.A.">
        <title>Evolutionary erosion of yeast sex chromosomes by mating-type switching accidents.</title>
        <authorList>
            <person name="Gordon J.L."/>
            <person name="Armisen D."/>
            <person name="Proux-Wera E."/>
            <person name="Oheigeartaigh S.S."/>
            <person name="Byrne K.P."/>
            <person name="Wolfe K.H."/>
        </authorList>
    </citation>
    <scope>NUCLEOTIDE SEQUENCE [LARGE SCALE GENOMIC DNA]</scope>
    <source>
        <strain evidence="14">ATCC MYA-139 / BCRC 22969 / CBS 8797 / CCRC 22969 / KCTC 17520 / NBRC 10181 / NCYC 3082</strain>
    </source>
</reference>
<feature type="domain" description="RNase III" evidence="12">
    <location>
        <begin position="207"/>
        <end position="308"/>
    </location>
</feature>
<dbReference type="PANTHER" id="PTHR14950">
    <property type="entry name" value="DICER-RELATED"/>
    <property type="match status" value="1"/>
</dbReference>
<dbReference type="OrthoDB" id="2392202at2759"/>
<keyword evidence="4" id="KW-0479">Metal-binding</keyword>
<dbReference type="RefSeq" id="XP_022466396.1">
    <property type="nucleotide sequence ID" value="XM_022610062.1"/>
</dbReference>
<evidence type="ECO:0000259" key="11">
    <source>
        <dbReference type="PROSITE" id="PS50137"/>
    </source>
</evidence>
<dbReference type="GO" id="GO:0060237">
    <property type="term" value="P:regulation of fungal-type cell wall organization"/>
    <property type="evidence" value="ECO:0007669"/>
    <property type="project" value="EnsemblFungi"/>
</dbReference>